<dbReference type="AlphaFoldDB" id="A0A6L7GHE9"/>
<name>A0A6L7GHE9_9SPHN</name>
<organism evidence="1 2">
    <name type="scientific">Allopontixanthobacter confluentis</name>
    <dbReference type="NCBI Taxonomy" id="1849021"/>
    <lineage>
        <taxon>Bacteria</taxon>
        <taxon>Pseudomonadati</taxon>
        <taxon>Pseudomonadota</taxon>
        <taxon>Alphaproteobacteria</taxon>
        <taxon>Sphingomonadales</taxon>
        <taxon>Erythrobacteraceae</taxon>
        <taxon>Allopontixanthobacter</taxon>
    </lineage>
</organism>
<reference evidence="1 2" key="1">
    <citation type="submission" date="2019-12" db="EMBL/GenBank/DDBJ databases">
        <title>Genomic-based taxomic classification of the family Erythrobacteraceae.</title>
        <authorList>
            <person name="Xu L."/>
        </authorList>
    </citation>
    <scope>NUCLEOTIDE SEQUENCE [LARGE SCALE GENOMIC DNA]</scope>
    <source>
        <strain evidence="1 2">KCTC 52259</strain>
    </source>
</reference>
<evidence type="ECO:0000313" key="1">
    <source>
        <dbReference type="EMBL" id="MXP15482.1"/>
    </source>
</evidence>
<keyword evidence="2" id="KW-1185">Reference proteome</keyword>
<gene>
    <name evidence="1" type="ORF">GRI44_12040</name>
</gene>
<sequence>MKPMFSFSGIFHDAQLRSEMGRAAYGRAFRHGAGRTGLTGLMAAGAMLLVATPASAQEAADVRLALLGDLSILKTKDLDFGIIIGKTAGTIVMPATAAPTCTATGGLVHAQKCQPAEFLGKGESGRIVRIKKPVSDRIELIGPGSNMNISALTLNGAPELTLVKATPGYSRFRISSANGIFTFRLAGTLNVGANQAPGKYTGTFNVDINYD</sequence>
<evidence type="ECO:0000313" key="2">
    <source>
        <dbReference type="Proteomes" id="UP000473531"/>
    </source>
</evidence>
<dbReference type="OrthoDB" id="7576381at2"/>
<dbReference type="InterPro" id="IPR025514">
    <property type="entry name" value="DUF4402"/>
</dbReference>
<protein>
    <submittedName>
        <fullName evidence="1">DUF4402 domain-containing protein</fullName>
    </submittedName>
</protein>
<proteinExistence type="predicted"/>
<dbReference type="Pfam" id="PF14352">
    <property type="entry name" value="DUF4402"/>
    <property type="match status" value="1"/>
</dbReference>
<dbReference type="Proteomes" id="UP000473531">
    <property type="component" value="Unassembled WGS sequence"/>
</dbReference>
<dbReference type="RefSeq" id="WP_160601994.1">
    <property type="nucleotide sequence ID" value="NZ_WTYU01000002.1"/>
</dbReference>
<dbReference type="EMBL" id="WTYU01000002">
    <property type="protein sequence ID" value="MXP15482.1"/>
    <property type="molecule type" value="Genomic_DNA"/>
</dbReference>
<accession>A0A6L7GHE9</accession>
<comment type="caution">
    <text evidence="1">The sequence shown here is derived from an EMBL/GenBank/DDBJ whole genome shotgun (WGS) entry which is preliminary data.</text>
</comment>